<name>A0AAE1KRU0_PETCI</name>
<dbReference type="EMBL" id="JAWQEG010001252">
    <property type="protein sequence ID" value="KAK3881152.1"/>
    <property type="molecule type" value="Genomic_DNA"/>
</dbReference>
<organism evidence="2 3">
    <name type="scientific">Petrolisthes cinctipes</name>
    <name type="common">Flat porcelain crab</name>
    <dbReference type="NCBI Taxonomy" id="88211"/>
    <lineage>
        <taxon>Eukaryota</taxon>
        <taxon>Metazoa</taxon>
        <taxon>Ecdysozoa</taxon>
        <taxon>Arthropoda</taxon>
        <taxon>Crustacea</taxon>
        <taxon>Multicrustacea</taxon>
        <taxon>Malacostraca</taxon>
        <taxon>Eumalacostraca</taxon>
        <taxon>Eucarida</taxon>
        <taxon>Decapoda</taxon>
        <taxon>Pleocyemata</taxon>
        <taxon>Anomura</taxon>
        <taxon>Galatheoidea</taxon>
        <taxon>Porcellanidae</taxon>
        <taxon>Petrolisthes</taxon>
    </lineage>
</organism>
<feature type="transmembrane region" description="Helical" evidence="1">
    <location>
        <begin position="12"/>
        <end position="30"/>
    </location>
</feature>
<keyword evidence="1" id="KW-1133">Transmembrane helix</keyword>
<dbReference type="AlphaFoldDB" id="A0AAE1KRU0"/>
<keyword evidence="3" id="KW-1185">Reference proteome</keyword>
<comment type="caution">
    <text evidence="2">The sequence shown here is derived from an EMBL/GenBank/DDBJ whole genome shotgun (WGS) entry which is preliminary data.</text>
</comment>
<evidence type="ECO:0000256" key="1">
    <source>
        <dbReference type="SAM" id="Phobius"/>
    </source>
</evidence>
<keyword evidence="1" id="KW-0472">Membrane</keyword>
<reference evidence="2" key="1">
    <citation type="submission" date="2023-10" db="EMBL/GenBank/DDBJ databases">
        <title>Genome assemblies of two species of porcelain crab, Petrolisthes cinctipes and Petrolisthes manimaculis (Anomura: Porcellanidae).</title>
        <authorList>
            <person name="Angst P."/>
        </authorList>
    </citation>
    <scope>NUCLEOTIDE SEQUENCE</scope>
    <source>
        <strain evidence="2">PB745_01</strain>
        <tissue evidence="2">Gill</tissue>
    </source>
</reference>
<gene>
    <name evidence="2" type="ORF">Pcinc_014400</name>
</gene>
<accession>A0AAE1KRU0</accession>
<sequence>MTSPRKSIQQQDIINFVHLVVFPVIGYITGIKNLCCVDKKGVLSWPNPTTEKVFFPQEQSTQPHNYQLVISPSIGNDGMFEEIKLERNSSLQHNQRITTSS</sequence>
<evidence type="ECO:0000313" key="2">
    <source>
        <dbReference type="EMBL" id="KAK3881152.1"/>
    </source>
</evidence>
<keyword evidence="1" id="KW-0812">Transmembrane</keyword>
<evidence type="ECO:0000313" key="3">
    <source>
        <dbReference type="Proteomes" id="UP001286313"/>
    </source>
</evidence>
<protein>
    <submittedName>
        <fullName evidence="2">Uncharacterized protein</fullName>
    </submittedName>
</protein>
<proteinExistence type="predicted"/>
<dbReference type="Proteomes" id="UP001286313">
    <property type="component" value="Unassembled WGS sequence"/>
</dbReference>